<evidence type="ECO:0000313" key="1">
    <source>
        <dbReference type="EMBL" id="KAH3747302.1"/>
    </source>
</evidence>
<dbReference type="AlphaFoldDB" id="A0A9D4DCW0"/>
<reference evidence="1" key="1">
    <citation type="journal article" date="2019" name="bioRxiv">
        <title>The Genome of the Zebra Mussel, Dreissena polymorpha: A Resource for Invasive Species Research.</title>
        <authorList>
            <person name="McCartney M.A."/>
            <person name="Auch B."/>
            <person name="Kono T."/>
            <person name="Mallez S."/>
            <person name="Zhang Y."/>
            <person name="Obille A."/>
            <person name="Becker A."/>
            <person name="Abrahante J.E."/>
            <person name="Garbe J."/>
            <person name="Badalamenti J.P."/>
            <person name="Herman A."/>
            <person name="Mangelson H."/>
            <person name="Liachko I."/>
            <person name="Sullivan S."/>
            <person name="Sone E.D."/>
            <person name="Koren S."/>
            <person name="Silverstein K.A.T."/>
            <person name="Beckman K.B."/>
            <person name="Gohl D.M."/>
        </authorList>
    </citation>
    <scope>NUCLEOTIDE SEQUENCE</scope>
    <source>
        <strain evidence="1">Duluth1</strain>
        <tissue evidence="1">Whole animal</tissue>
    </source>
</reference>
<reference evidence="1" key="2">
    <citation type="submission" date="2020-11" db="EMBL/GenBank/DDBJ databases">
        <authorList>
            <person name="McCartney M.A."/>
            <person name="Auch B."/>
            <person name="Kono T."/>
            <person name="Mallez S."/>
            <person name="Becker A."/>
            <person name="Gohl D.M."/>
            <person name="Silverstein K.A.T."/>
            <person name="Koren S."/>
            <person name="Bechman K.B."/>
            <person name="Herman A."/>
            <person name="Abrahante J.E."/>
            <person name="Garbe J."/>
        </authorList>
    </citation>
    <scope>NUCLEOTIDE SEQUENCE</scope>
    <source>
        <strain evidence="1">Duluth1</strain>
        <tissue evidence="1">Whole animal</tissue>
    </source>
</reference>
<protein>
    <submittedName>
        <fullName evidence="1">Uncharacterized protein</fullName>
    </submittedName>
</protein>
<name>A0A9D4DCW0_DREPO</name>
<dbReference type="Proteomes" id="UP000828390">
    <property type="component" value="Unassembled WGS sequence"/>
</dbReference>
<comment type="caution">
    <text evidence="1">The sequence shown here is derived from an EMBL/GenBank/DDBJ whole genome shotgun (WGS) entry which is preliminary data.</text>
</comment>
<gene>
    <name evidence="1" type="ORF">DPMN_181727</name>
</gene>
<accession>A0A9D4DCW0</accession>
<proteinExistence type="predicted"/>
<keyword evidence="2" id="KW-1185">Reference proteome</keyword>
<dbReference type="EMBL" id="JAIWYP010000010">
    <property type="protein sequence ID" value="KAH3747302.1"/>
    <property type="molecule type" value="Genomic_DNA"/>
</dbReference>
<evidence type="ECO:0000313" key="2">
    <source>
        <dbReference type="Proteomes" id="UP000828390"/>
    </source>
</evidence>
<sequence>MHMAGRHLCYVTSGSYDIHKETLHCVNTNFGTTKAVWEGYGGKAMMYPPITQQLTWRCSSEFKAYIRGKFIWYSICHKDTSKTCDQSLGSVSRLLYNGPVGIMVHYNKDMLSLVAEILST</sequence>
<organism evidence="1 2">
    <name type="scientific">Dreissena polymorpha</name>
    <name type="common">Zebra mussel</name>
    <name type="synonym">Mytilus polymorpha</name>
    <dbReference type="NCBI Taxonomy" id="45954"/>
    <lineage>
        <taxon>Eukaryota</taxon>
        <taxon>Metazoa</taxon>
        <taxon>Spiralia</taxon>
        <taxon>Lophotrochozoa</taxon>
        <taxon>Mollusca</taxon>
        <taxon>Bivalvia</taxon>
        <taxon>Autobranchia</taxon>
        <taxon>Heteroconchia</taxon>
        <taxon>Euheterodonta</taxon>
        <taxon>Imparidentia</taxon>
        <taxon>Neoheterodontei</taxon>
        <taxon>Myida</taxon>
        <taxon>Dreissenoidea</taxon>
        <taxon>Dreissenidae</taxon>
        <taxon>Dreissena</taxon>
    </lineage>
</organism>